<dbReference type="GO" id="GO:1990573">
    <property type="term" value="P:potassium ion import across plasma membrane"/>
    <property type="evidence" value="ECO:0007669"/>
    <property type="project" value="TreeGrafter"/>
</dbReference>
<evidence type="ECO:0000313" key="9">
    <source>
        <dbReference type="Proteomes" id="UP000001070"/>
    </source>
</evidence>
<evidence type="ECO:0000313" key="8">
    <source>
        <dbReference type="EMBL" id="EDV98628.1"/>
    </source>
</evidence>
<keyword evidence="5 7" id="KW-1133">Transmembrane helix</keyword>
<dbReference type="GO" id="GO:0001671">
    <property type="term" value="F:ATPase activator activity"/>
    <property type="evidence" value="ECO:0007669"/>
    <property type="project" value="TreeGrafter"/>
</dbReference>
<evidence type="ECO:0000256" key="4">
    <source>
        <dbReference type="ARBA" id="ARBA00022968"/>
    </source>
</evidence>
<dbReference type="STRING" id="7222.B4JZ13"/>
<dbReference type="InterPro" id="IPR000402">
    <property type="entry name" value="Na/K_ATPase_sub_beta"/>
</dbReference>
<sequence>MPNELIITKGAYKITKKFRRVQQRHEEHAHSWNDRVRGPNPKNSLMRLLKLIGFYLALYVCIAIVLICNFAIVFNLRVPENQPHEPRCTSLSSVPGNFVGSRKMIRYTPDQRLGITPYVQQIYKFVEKYGNDGIRHLRACNLDNNWGYNTGLPCVLLKLNFAHNFTPITYSDTFSLPKEVPNDLYDYILQLSLEQRTYRIWVGCSFMDNITDARIEYIPNRYYDTDGLFEKEYVYLQYISENMTAKQSYENPAYRRVVGVQFRNLPMNRDITVKCVAWAKNIPMGVGSIYLVFHLKGLEVFPNPDPDDDY</sequence>
<proteinExistence type="inferred from homology"/>
<accession>B4JZ13</accession>
<keyword evidence="9" id="KW-1185">Reference proteome</keyword>
<dbReference type="EMBL" id="CH916378">
    <property type="protein sequence ID" value="EDV98628.1"/>
    <property type="molecule type" value="Genomic_DNA"/>
</dbReference>
<dbReference type="OMA" id="RFNRIWV"/>
<evidence type="ECO:0000256" key="2">
    <source>
        <dbReference type="ARBA" id="ARBA00005876"/>
    </source>
</evidence>
<comment type="subcellular location">
    <subcellularLocation>
        <location evidence="1">Membrane</location>
        <topology evidence="1">Single-pass type II membrane protein</topology>
    </subcellularLocation>
</comment>
<evidence type="ECO:0000256" key="6">
    <source>
        <dbReference type="ARBA" id="ARBA00023136"/>
    </source>
</evidence>
<dbReference type="GO" id="GO:0005890">
    <property type="term" value="C:sodium:potassium-exchanging ATPase complex"/>
    <property type="evidence" value="ECO:0007669"/>
    <property type="project" value="InterPro"/>
</dbReference>
<dbReference type="InterPro" id="IPR038702">
    <property type="entry name" value="Na/K_ATPase_sub_beta_sf"/>
</dbReference>
<evidence type="ECO:0000256" key="3">
    <source>
        <dbReference type="ARBA" id="ARBA00022692"/>
    </source>
</evidence>
<dbReference type="Proteomes" id="UP000001070">
    <property type="component" value="Unassembled WGS sequence"/>
</dbReference>
<dbReference type="KEGG" id="dgr:6569987"/>
<dbReference type="InParanoid" id="B4JZ13"/>
<keyword evidence="4" id="KW-0735">Signal-anchor</keyword>
<protein>
    <submittedName>
        <fullName evidence="8">GH22396</fullName>
    </submittedName>
</protein>
<keyword evidence="6 7" id="KW-0472">Membrane</keyword>
<evidence type="ECO:0000256" key="1">
    <source>
        <dbReference type="ARBA" id="ARBA00004606"/>
    </source>
</evidence>
<evidence type="ECO:0000256" key="7">
    <source>
        <dbReference type="SAM" id="Phobius"/>
    </source>
</evidence>
<dbReference type="eggNOG" id="KOG3927">
    <property type="taxonomic scope" value="Eukaryota"/>
</dbReference>
<evidence type="ECO:0000256" key="5">
    <source>
        <dbReference type="ARBA" id="ARBA00022989"/>
    </source>
</evidence>
<gene>
    <name evidence="8" type="primary">Dgri\GH22396</name>
    <name evidence="8" type="ORF">Dgri_GH22396</name>
</gene>
<comment type="similarity">
    <text evidence="2">Belongs to the X(+)/potassium ATPases subunit beta family.</text>
</comment>
<dbReference type="GO" id="GO:0036376">
    <property type="term" value="P:sodium ion export across plasma membrane"/>
    <property type="evidence" value="ECO:0007669"/>
    <property type="project" value="TreeGrafter"/>
</dbReference>
<dbReference type="PhylomeDB" id="B4JZ13"/>
<organism evidence="9">
    <name type="scientific">Drosophila grimshawi</name>
    <name type="common">Hawaiian fruit fly</name>
    <name type="synonym">Idiomyia grimshawi</name>
    <dbReference type="NCBI Taxonomy" id="7222"/>
    <lineage>
        <taxon>Eukaryota</taxon>
        <taxon>Metazoa</taxon>
        <taxon>Ecdysozoa</taxon>
        <taxon>Arthropoda</taxon>
        <taxon>Hexapoda</taxon>
        <taxon>Insecta</taxon>
        <taxon>Pterygota</taxon>
        <taxon>Neoptera</taxon>
        <taxon>Endopterygota</taxon>
        <taxon>Diptera</taxon>
        <taxon>Brachycera</taxon>
        <taxon>Muscomorpha</taxon>
        <taxon>Ephydroidea</taxon>
        <taxon>Drosophilidae</taxon>
        <taxon>Drosophila</taxon>
        <taxon>Hawaiian Drosophila</taxon>
    </lineage>
</organism>
<reference evidence="8 9" key="1">
    <citation type="journal article" date="2007" name="Nature">
        <title>Evolution of genes and genomes on the Drosophila phylogeny.</title>
        <authorList>
            <consortium name="Drosophila 12 Genomes Consortium"/>
            <person name="Clark A.G."/>
            <person name="Eisen M.B."/>
            <person name="Smith D.R."/>
            <person name="Bergman C.M."/>
            <person name="Oliver B."/>
            <person name="Markow T.A."/>
            <person name="Kaufman T.C."/>
            <person name="Kellis M."/>
            <person name="Gelbart W."/>
            <person name="Iyer V.N."/>
            <person name="Pollard D.A."/>
            <person name="Sackton T.B."/>
            <person name="Larracuente A.M."/>
            <person name="Singh N.D."/>
            <person name="Abad J.P."/>
            <person name="Abt D.N."/>
            <person name="Adryan B."/>
            <person name="Aguade M."/>
            <person name="Akashi H."/>
            <person name="Anderson W.W."/>
            <person name="Aquadro C.F."/>
            <person name="Ardell D.H."/>
            <person name="Arguello R."/>
            <person name="Artieri C.G."/>
            <person name="Barbash D.A."/>
            <person name="Barker D."/>
            <person name="Barsanti P."/>
            <person name="Batterham P."/>
            <person name="Batzoglou S."/>
            <person name="Begun D."/>
            <person name="Bhutkar A."/>
            <person name="Blanco E."/>
            <person name="Bosak S.A."/>
            <person name="Bradley R.K."/>
            <person name="Brand A.D."/>
            <person name="Brent M.R."/>
            <person name="Brooks A.N."/>
            <person name="Brown R.H."/>
            <person name="Butlin R.K."/>
            <person name="Caggese C."/>
            <person name="Calvi B.R."/>
            <person name="Bernardo de Carvalho A."/>
            <person name="Caspi A."/>
            <person name="Castrezana S."/>
            <person name="Celniker S.E."/>
            <person name="Chang J.L."/>
            <person name="Chapple C."/>
            <person name="Chatterji S."/>
            <person name="Chinwalla A."/>
            <person name="Civetta A."/>
            <person name="Clifton S.W."/>
            <person name="Comeron J.M."/>
            <person name="Costello J.C."/>
            <person name="Coyne J.A."/>
            <person name="Daub J."/>
            <person name="David R.G."/>
            <person name="Delcher A.L."/>
            <person name="Delehaunty K."/>
            <person name="Do C.B."/>
            <person name="Ebling H."/>
            <person name="Edwards K."/>
            <person name="Eickbush T."/>
            <person name="Evans J.D."/>
            <person name="Filipski A."/>
            <person name="Findeiss S."/>
            <person name="Freyhult E."/>
            <person name="Fulton L."/>
            <person name="Fulton R."/>
            <person name="Garcia A.C."/>
            <person name="Gardiner A."/>
            <person name="Garfield D.A."/>
            <person name="Garvin B.E."/>
            <person name="Gibson G."/>
            <person name="Gilbert D."/>
            <person name="Gnerre S."/>
            <person name="Godfrey J."/>
            <person name="Good R."/>
            <person name="Gotea V."/>
            <person name="Gravely B."/>
            <person name="Greenberg A.J."/>
            <person name="Griffiths-Jones S."/>
            <person name="Gross S."/>
            <person name="Guigo R."/>
            <person name="Gustafson E.A."/>
            <person name="Haerty W."/>
            <person name="Hahn M.W."/>
            <person name="Halligan D.L."/>
            <person name="Halpern A.L."/>
            <person name="Halter G.M."/>
            <person name="Han M.V."/>
            <person name="Heger A."/>
            <person name="Hillier L."/>
            <person name="Hinrichs A.S."/>
            <person name="Holmes I."/>
            <person name="Hoskins R.A."/>
            <person name="Hubisz M.J."/>
            <person name="Hultmark D."/>
            <person name="Huntley M.A."/>
            <person name="Jaffe D.B."/>
            <person name="Jagadeeshan S."/>
            <person name="Jeck W.R."/>
            <person name="Johnson J."/>
            <person name="Jones C.D."/>
            <person name="Jordan W.C."/>
            <person name="Karpen G.H."/>
            <person name="Kataoka E."/>
            <person name="Keightley P.D."/>
            <person name="Kheradpour P."/>
            <person name="Kirkness E.F."/>
            <person name="Koerich L.B."/>
            <person name="Kristiansen K."/>
            <person name="Kudrna D."/>
            <person name="Kulathinal R.J."/>
            <person name="Kumar S."/>
            <person name="Kwok R."/>
            <person name="Lander E."/>
            <person name="Langley C.H."/>
            <person name="Lapoint R."/>
            <person name="Lazzaro B.P."/>
            <person name="Lee S.J."/>
            <person name="Levesque L."/>
            <person name="Li R."/>
            <person name="Lin C.F."/>
            <person name="Lin M.F."/>
            <person name="Lindblad-Toh K."/>
            <person name="Llopart A."/>
            <person name="Long M."/>
            <person name="Low L."/>
            <person name="Lozovsky E."/>
            <person name="Lu J."/>
            <person name="Luo M."/>
            <person name="Machado C.A."/>
            <person name="Makalowski W."/>
            <person name="Marzo M."/>
            <person name="Matsuda M."/>
            <person name="Matzkin L."/>
            <person name="McAllister B."/>
            <person name="McBride C.S."/>
            <person name="McKernan B."/>
            <person name="McKernan K."/>
            <person name="Mendez-Lago M."/>
            <person name="Minx P."/>
            <person name="Mollenhauer M.U."/>
            <person name="Montooth K."/>
            <person name="Mount S.M."/>
            <person name="Mu X."/>
            <person name="Myers E."/>
            <person name="Negre B."/>
            <person name="Newfeld S."/>
            <person name="Nielsen R."/>
            <person name="Noor M.A."/>
            <person name="O'Grady P."/>
            <person name="Pachter L."/>
            <person name="Papaceit M."/>
            <person name="Parisi M.J."/>
            <person name="Parisi M."/>
            <person name="Parts L."/>
            <person name="Pedersen J.S."/>
            <person name="Pesole G."/>
            <person name="Phillippy A.M."/>
            <person name="Ponting C.P."/>
            <person name="Pop M."/>
            <person name="Porcelli D."/>
            <person name="Powell J.R."/>
            <person name="Prohaska S."/>
            <person name="Pruitt K."/>
            <person name="Puig M."/>
            <person name="Quesneville H."/>
            <person name="Ram K.R."/>
            <person name="Rand D."/>
            <person name="Rasmussen M.D."/>
            <person name="Reed L.K."/>
            <person name="Reenan R."/>
            <person name="Reily A."/>
            <person name="Remington K.A."/>
            <person name="Rieger T.T."/>
            <person name="Ritchie M.G."/>
            <person name="Robin C."/>
            <person name="Rogers Y.H."/>
            <person name="Rohde C."/>
            <person name="Rozas J."/>
            <person name="Rubenfield M.J."/>
            <person name="Ruiz A."/>
            <person name="Russo S."/>
            <person name="Salzberg S.L."/>
            <person name="Sanchez-Gracia A."/>
            <person name="Saranga D.J."/>
            <person name="Sato H."/>
            <person name="Schaeffer S.W."/>
            <person name="Schatz M.C."/>
            <person name="Schlenke T."/>
            <person name="Schwartz R."/>
            <person name="Segarra C."/>
            <person name="Singh R.S."/>
            <person name="Sirot L."/>
            <person name="Sirota M."/>
            <person name="Sisneros N.B."/>
            <person name="Smith C.D."/>
            <person name="Smith T.F."/>
            <person name="Spieth J."/>
            <person name="Stage D.E."/>
            <person name="Stark A."/>
            <person name="Stephan W."/>
            <person name="Strausberg R.L."/>
            <person name="Strempel S."/>
            <person name="Sturgill D."/>
            <person name="Sutton G."/>
            <person name="Sutton G.G."/>
            <person name="Tao W."/>
            <person name="Teichmann S."/>
            <person name="Tobari Y.N."/>
            <person name="Tomimura Y."/>
            <person name="Tsolas J.M."/>
            <person name="Valente V.L."/>
            <person name="Venter E."/>
            <person name="Venter J.C."/>
            <person name="Vicario S."/>
            <person name="Vieira F.G."/>
            <person name="Vilella A.J."/>
            <person name="Villasante A."/>
            <person name="Walenz B."/>
            <person name="Wang J."/>
            <person name="Wasserman M."/>
            <person name="Watts T."/>
            <person name="Wilson D."/>
            <person name="Wilson R.K."/>
            <person name="Wing R.A."/>
            <person name="Wolfner M.F."/>
            <person name="Wong A."/>
            <person name="Wong G.K."/>
            <person name="Wu C.I."/>
            <person name="Wu G."/>
            <person name="Yamamoto D."/>
            <person name="Yang H.P."/>
            <person name="Yang S.P."/>
            <person name="Yorke J.A."/>
            <person name="Yoshida K."/>
            <person name="Zdobnov E."/>
            <person name="Zhang P."/>
            <person name="Zhang Y."/>
            <person name="Zimin A.V."/>
            <person name="Baldwin J."/>
            <person name="Abdouelleil A."/>
            <person name="Abdulkadir J."/>
            <person name="Abebe A."/>
            <person name="Abera B."/>
            <person name="Abreu J."/>
            <person name="Acer S.C."/>
            <person name="Aftuck L."/>
            <person name="Alexander A."/>
            <person name="An P."/>
            <person name="Anderson E."/>
            <person name="Anderson S."/>
            <person name="Arachi H."/>
            <person name="Azer M."/>
            <person name="Bachantsang P."/>
            <person name="Barry A."/>
            <person name="Bayul T."/>
            <person name="Berlin A."/>
            <person name="Bessette D."/>
            <person name="Bloom T."/>
            <person name="Blye J."/>
            <person name="Boguslavskiy L."/>
            <person name="Bonnet C."/>
            <person name="Boukhgalter B."/>
            <person name="Bourzgui I."/>
            <person name="Brown A."/>
            <person name="Cahill P."/>
            <person name="Channer S."/>
            <person name="Cheshatsang Y."/>
            <person name="Chuda L."/>
            <person name="Citroen M."/>
            <person name="Collymore A."/>
            <person name="Cooke P."/>
            <person name="Costello M."/>
            <person name="D'Aco K."/>
            <person name="Daza R."/>
            <person name="De Haan G."/>
            <person name="DeGray S."/>
            <person name="DeMaso C."/>
            <person name="Dhargay N."/>
            <person name="Dooley K."/>
            <person name="Dooley E."/>
            <person name="Doricent M."/>
            <person name="Dorje P."/>
            <person name="Dorjee K."/>
            <person name="Dupes A."/>
            <person name="Elong R."/>
            <person name="Falk J."/>
            <person name="Farina A."/>
            <person name="Faro S."/>
            <person name="Ferguson D."/>
            <person name="Fisher S."/>
            <person name="Foley C.D."/>
            <person name="Franke A."/>
            <person name="Friedrich D."/>
            <person name="Gadbois L."/>
            <person name="Gearin G."/>
            <person name="Gearin C.R."/>
            <person name="Giannoukos G."/>
            <person name="Goode T."/>
            <person name="Graham J."/>
            <person name="Grandbois E."/>
            <person name="Grewal S."/>
            <person name="Gyaltsen K."/>
            <person name="Hafez N."/>
            <person name="Hagos B."/>
            <person name="Hall J."/>
            <person name="Henson C."/>
            <person name="Hollinger A."/>
            <person name="Honan T."/>
            <person name="Huard M.D."/>
            <person name="Hughes L."/>
            <person name="Hurhula B."/>
            <person name="Husby M.E."/>
            <person name="Kamat A."/>
            <person name="Kanga B."/>
            <person name="Kashin S."/>
            <person name="Khazanovich D."/>
            <person name="Kisner P."/>
            <person name="Lance K."/>
            <person name="Lara M."/>
            <person name="Lee W."/>
            <person name="Lennon N."/>
            <person name="Letendre F."/>
            <person name="LeVine R."/>
            <person name="Lipovsky A."/>
            <person name="Liu X."/>
            <person name="Liu J."/>
            <person name="Liu S."/>
            <person name="Lokyitsang T."/>
            <person name="Lokyitsang Y."/>
            <person name="Lubonja R."/>
            <person name="Lui A."/>
            <person name="MacDonald P."/>
            <person name="Magnisalis V."/>
            <person name="Maru K."/>
            <person name="Matthews C."/>
            <person name="McCusker W."/>
            <person name="McDonough S."/>
            <person name="Mehta T."/>
            <person name="Meldrim J."/>
            <person name="Meneus L."/>
            <person name="Mihai O."/>
            <person name="Mihalev A."/>
            <person name="Mihova T."/>
            <person name="Mittelman R."/>
            <person name="Mlenga V."/>
            <person name="Montmayeur A."/>
            <person name="Mulrain L."/>
            <person name="Navidi A."/>
            <person name="Naylor J."/>
            <person name="Negash T."/>
            <person name="Nguyen T."/>
            <person name="Nguyen N."/>
            <person name="Nicol R."/>
            <person name="Norbu C."/>
            <person name="Norbu N."/>
            <person name="Novod N."/>
            <person name="O'Neill B."/>
            <person name="Osman S."/>
            <person name="Markiewicz E."/>
            <person name="Oyono O.L."/>
            <person name="Patti C."/>
            <person name="Phunkhang P."/>
            <person name="Pierre F."/>
            <person name="Priest M."/>
            <person name="Raghuraman S."/>
            <person name="Rege F."/>
            <person name="Reyes R."/>
            <person name="Rise C."/>
            <person name="Rogov P."/>
            <person name="Ross K."/>
            <person name="Ryan E."/>
            <person name="Settipalli S."/>
            <person name="Shea T."/>
            <person name="Sherpa N."/>
            <person name="Shi L."/>
            <person name="Shih D."/>
            <person name="Sparrow T."/>
            <person name="Spaulding J."/>
            <person name="Stalker J."/>
            <person name="Stange-Thomann N."/>
            <person name="Stavropoulos S."/>
            <person name="Stone C."/>
            <person name="Strader C."/>
            <person name="Tesfaye S."/>
            <person name="Thomson T."/>
            <person name="Thoulutsang Y."/>
            <person name="Thoulutsang D."/>
            <person name="Topham K."/>
            <person name="Topping I."/>
            <person name="Tsamla T."/>
            <person name="Vassiliev H."/>
            <person name="Vo A."/>
            <person name="Wangchuk T."/>
            <person name="Wangdi T."/>
            <person name="Weiand M."/>
            <person name="Wilkinson J."/>
            <person name="Wilson A."/>
            <person name="Yadav S."/>
            <person name="Young G."/>
            <person name="Yu Q."/>
            <person name="Zembek L."/>
            <person name="Zhong D."/>
            <person name="Zimmer A."/>
            <person name="Zwirko Z."/>
            <person name="Jaffe D.B."/>
            <person name="Alvarez P."/>
            <person name="Brockman W."/>
            <person name="Butler J."/>
            <person name="Chin C."/>
            <person name="Gnerre S."/>
            <person name="Grabherr M."/>
            <person name="Kleber M."/>
            <person name="Mauceli E."/>
            <person name="MacCallum I."/>
        </authorList>
    </citation>
    <scope>NUCLEOTIDE SEQUENCE [LARGE SCALE GENOMIC DNA]</scope>
    <source>
        <strain evidence="9">Tucson 15287-2541.00</strain>
    </source>
</reference>
<feature type="transmembrane region" description="Helical" evidence="7">
    <location>
        <begin position="52"/>
        <end position="74"/>
    </location>
</feature>
<dbReference type="GO" id="GO:0030007">
    <property type="term" value="P:intracellular potassium ion homeostasis"/>
    <property type="evidence" value="ECO:0007669"/>
    <property type="project" value="TreeGrafter"/>
</dbReference>
<dbReference type="AlphaFoldDB" id="B4JZ13"/>
<dbReference type="Pfam" id="PF00287">
    <property type="entry name" value="Na_K-ATPase"/>
    <property type="match status" value="1"/>
</dbReference>
<dbReference type="GO" id="GO:0006883">
    <property type="term" value="P:intracellular sodium ion homeostasis"/>
    <property type="evidence" value="ECO:0007669"/>
    <property type="project" value="TreeGrafter"/>
</dbReference>
<dbReference type="PANTHER" id="PTHR11523:SF31">
    <property type="entry name" value="AT04468P-RELATED"/>
    <property type="match status" value="1"/>
</dbReference>
<keyword evidence="3 7" id="KW-0812">Transmembrane</keyword>
<dbReference type="PANTHER" id="PTHR11523">
    <property type="entry name" value="SODIUM/POTASSIUM-DEPENDENT ATPASE BETA SUBUNIT"/>
    <property type="match status" value="1"/>
</dbReference>
<dbReference type="Gene3D" id="2.60.40.1660">
    <property type="entry name" value="Na, k-atpase alpha subunit"/>
    <property type="match status" value="1"/>
</dbReference>
<dbReference type="HOGENOM" id="CLU_062099_0_0_1"/>
<dbReference type="OrthoDB" id="5912413at2759"/>
<name>B4JZ13_DROGR</name>